<dbReference type="HOGENOM" id="CLU_092224_1_0_1"/>
<evidence type="ECO:0008006" key="3">
    <source>
        <dbReference type="Google" id="ProtNLM"/>
    </source>
</evidence>
<proteinExistence type="predicted"/>
<dbReference type="eggNOG" id="ENOG502QTFV">
    <property type="taxonomic scope" value="Eukaryota"/>
</dbReference>
<dbReference type="PANTHER" id="PTHR35724">
    <property type="entry name" value="PROTEIN CHLORORESPIRATORY REDUCTION 6, CHLOROPLASTIC"/>
    <property type="match status" value="1"/>
</dbReference>
<sequence>LNPAPPPTPGRFEITIDKETVRRLDLSPAHALLRNDPNELLQKTVGFVINYERDDPVDPRELSELPDLRLWFLRLDAAYPWLPVVLDWRSGELARYTAMLVPHQMSQRLGIVYNPEAQELFAMSKLFTVYSWLKARGVANPQAKTNAMMQVIGFGISDELFKLVEANPHP</sequence>
<dbReference type="Pfam" id="PF08847">
    <property type="entry name" value="Crr6"/>
    <property type="match status" value="1"/>
</dbReference>
<reference evidence="1 2" key="1">
    <citation type="journal article" date="2011" name="Science">
        <title>The Selaginella genome identifies genetic changes associated with the evolution of vascular plants.</title>
        <authorList>
            <person name="Banks J.A."/>
            <person name="Nishiyama T."/>
            <person name="Hasebe M."/>
            <person name="Bowman J.L."/>
            <person name="Gribskov M."/>
            <person name="dePamphilis C."/>
            <person name="Albert V.A."/>
            <person name="Aono N."/>
            <person name="Aoyama T."/>
            <person name="Ambrose B.A."/>
            <person name="Ashton N.W."/>
            <person name="Axtell M.J."/>
            <person name="Barker E."/>
            <person name="Barker M.S."/>
            <person name="Bennetzen J.L."/>
            <person name="Bonawitz N.D."/>
            <person name="Chapple C."/>
            <person name="Cheng C."/>
            <person name="Correa L.G."/>
            <person name="Dacre M."/>
            <person name="DeBarry J."/>
            <person name="Dreyer I."/>
            <person name="Elias M."/>
            <person name="Engstrom E.M."/>
            <person name="Estelle M."/>
            <person name="Feng L."/>
            <person name="Finet C."/>
            <person name="Floyd S.K."/>
            <person name="Frommer W.B."/>
            <person name="Fujita T."/>
            <person name="Gramzow L."/>
            <person name="Gutensohn M."/>
            <person name="Harholt J."/>
            <person name="Hattori M."/>
            <person name="Heyl A."/>
            <person name="Hirai T."/>
            <person name="Hiwatashi Y."/>
            <person name="Ishikawa M."/>
            <person name="Iwata M."/>
            <person name="Karol K.G."/>
            <person name="Koehler B."/>
            <person name="Kolukisaoglu U."/>
            <person name="Kubo M."/>
            <person name="Kurata T."/>
            <person name="Lalonde S."/>
            <person name="Li K."/>
            <person name="Li Y."/>
            <person name="Litt A."/>
            <person name="Lyons E."/>
            <person name="Manning G."/>
            <person name="Maruyama T."/>
            <person name="Michael T.P."/>
            <person name="Mikami K."/>
            <person name="Miyazaki S."/>
            <person name="Morinaga S."/>
            <person name="Murata T."/>
            <person name="Mueller-Roeber B."/>
            <person name="Nelson D.R."/>
            <person name="Obara M."/>
            <person name="Oguri Y."/>
            <person name="Olmstead R.G."/>
            <person name="Onodera N."/>
            <person name="Petersen B.L."/>
            <person name="Pils B."/>
            <person name="Prigge M."/>
            <person name="Rensing S.A."/>
            <person name="Riano-Pachon D.M."/>
            <person name="Roberts A.W."/>
            <person name="Sato Y."/>
            <person name="Scheller H.V."/>
            <person name="Schulz B."/>
            <person name="Schulz C."/>
            <person name="Shakirov E.V."/>
            <person name="Shibagaki N."/>
            <person name="Shinohara N."/>
            <person name="Shippen D.E."/>
            <person name="Soerensen I."/>
            <person name="Sotooka R."/>
            <person name="Sugimoto N."/>
            <person name="Sugita M."/>
            <person name="Sumikawa N."/>
            <person name="Tanurdzic M."/>
            <person name="Theissen G."/>
            <person name="Ulvskov P."/>
            <person name="Wakazuki S."/>
            <person name="Weng J.K."/>
            <person name="Willats W.W."/>
            <person name="Wipf D."/>
            <person name="Wolf P.G."/>
            <person name="Yang L."/>
            <person name="Zimmer A.D."/>
            <person name="Zhu Q."/>
            <person name="Mitros T."/>
            <person name="Hellsten U."/>
            <person name="Loque D."/>
            <person name="Otillar R."/>
            <person name="Salamov A."/>
            <person name="Schmutz J."/>
            <person name="Shapiro H."/>
            <person name="Lindquist E."/>
            <person name="Lucas S."/>
            <person name="Rokhsar D."/>
            <person name="Grigoriev I.V."/>
        </authorList>
    </citation>
    <scope>NUCLEOTIDE SEQUENCE [LARGE SCALE GENOMIC DNA]</scope>
</reference>
<evidence type="ECO:0000313" key="1">
    <source>
        <dbReference type="EMBL" id="EFJ30720.1"/>
    </source>
</evidence>
<dbReference type="InterPro" id="IPR014946">
    <property type="entry name" value="CRR6"/>
</dbReference>
<name>D8RB09_SELML</name>
<keyword evidence="2" id="KW-1185">Reference proteome</keyword>
<dbReference type="GO" id="GO:0010275">
    <property type="term" value="P:NAD(P)H dehydrogenase complex assembly"/>
    <property type="evidence" value="ECO:0000318"/>
    <property type="project" value="GO_Central"/>
</dbReference>
<organism evidence="2">
    <name type="scientific">Selaginella moellendorffii</name>
    <name type="common">Spikemoss</name>
    <dbReference type="NCBI Taxonomy" id="88036"/>
    <lineage>
        <taxon>Eukaryota</taxon>
        <taxon>Viridiplantae</taxon>
        <taxon>Streptophyta</taxon>
        <taxon>Embryophyta</taxon>
        <taxon>Tracheophyta</taxon>
        <taxon>Lycopodiopsida</taxon>
        <taxon>Selaginellales</taxon>
        <taxon>Selaginellaceae</taxon>
        <taxon>Selaginella</taxon>
    </lineage>
</organism>
<dbReference type="GO" id="GO:0009507">
    <property type="term" value="C:chloroplast"/>
    <property type="evidence" value="ECO:0000318"/>
    <property type="project" value="GO_Central"/>
</dbReference>
<dbReference type="AlphaFoldDB" id="D8RB09"/>
<gene>
    <name evidence="1" type="ORF">SELMODRAFT_89955</name>
</gene>
<dbReference type="Gramene" id="EFJ30720">
    <property type="protein sequence ID" value="EFJ30720"/>
    <property type="gene ID" value="SELMODRAFT_89955"/>
</dbReference>
<dbReference type="InParanoid" id="D8RB09"/>
<dbReference type="Proteomes" id="UP000001514">
    <property type="component" value="Unassembled WGS sequence"/>
</dbReference>
<dbReference type="FunCoup" id="D8RB09">
    <property type="interactions" value="1114"/>
</dbReference>
<feature type="non-terminal residue" evidence="1">
    <location>
        <position position="1"/>
    </location>
</feature>
<accession>D8RB09</accession>
<evidence type="ECO:0000313" key="2">
    <source>
        <dbReference type="Proteomes" id="UP000001514"/>
    </source>
</evidence>
<dbReference type="KEGG" id="smo:SELMODRAFT_89955"/>
<dbReference type="STRING" id="88036.D8RB09"/>
<dbReference type="NCBIfam" id="NF038024">
    <property type="entry name" value="CRR6_slr1097"/>
    <property type="match status" value="1"/>
</dbReference>
<dbReference type="EMBL" id="GL377575">
    <property type="protein sequence ID" value="EFJ30720.1"/>
    <property type="molecule type" value="Genomic_DNA"/>
</dbReference>
<protein>
    <recommendedName>
        <fullName evidence="3">Chlororespiratory reduction 6</fullName>
    </recommendedName>
</protein>
<dbReference type="OMA" id="VPHQMNM"/>
<dbReference type="PANTHER" id="PTHR35724:SF1">
    <property type="entry name" value="PROTEIN CHLORORESPIRATORY REDUCTION 6, CHLOROPLASTIC"/>
    <property type="match status" value="1"/>
</dbReference>